<accession>A0A1X9SVX9</accession>
<dbReference type="SUPFAM" id="SSF159594">
    <property type="entry name" value="XCC0632-like"/>
    <property type="match status" value="1"/>
</dbReference>
<dbReference type="STRING" id="1660073.CSUIS_0576"/>
<evidence type="ECO:0000313" key="2">
    <source>
        <dbReference type="Proteomes" id="UP000194260"/>
    </source>
</evidence>
<proteinExistence type="predicted"/>
<evidence type="ECO:0000313" key="1">
    <source>
        <dbReference type="EMBL" id="ARR00402.1"/>
    </source>
</evidence>
<reference evidence="2" key="1">
    <citation type="journal article" date="2017" name="Genome Biol. Evol.">
        <title>Comparative Genomic Analysis Identifies a Campylobacter Clade Deficient in Selenium Metabolism.</title>
        <authorList>
            <person name="Miller W.G."/>
            <person name="Yee E."/>
            <person name="Lopes B.S."/>
            <person name="Chapman M.H."/>
            <person name="Huynh S."/>
            <person name="Bono J.L."/>
            <person name="Parker C.T."/>
            <person name="Strachan N.J.C."/>
            <person name="Forbes K.J."/>
        </authorList>
    </citation>
    <scope>NUCLEOTIDE SEQUENCE [LARGE SCALE GENOMIC DNA]</scope>
    <source>
        <strain evidence="2">RM6137</strain>
    </source>
</reference>
<organism evidence="1 2">
    <name type="scientific">Campylobacter porcelli</name>
    <dbReference type="NCBI Taxonomy" id="1660073"/>
    <lineage>
        <taxon>Bacteria</taxon>
        <taxon>Pseudomonadati</taxon>
        <taxon>Campylobacterota</taxon>
        <taxon>Epsilonproteobacteria</taxon>
        <taxon>Campylobacterales</taxon>
        <taxon>Campylobacteraceae</taxon>
        <taxon>Campylobacter</taxon>
    </lineage>
</organism>
<dbReference type="Proteomes" id="UP000194260">
    <property type="component" value="Chromosome"/>
</dbReference>
<dbReference type="PROSITE" id="PS51257">
    <property type="entry name" value="PROKAR_LIPOPROTEIN"/>
    <property type="match status" value="1"/>
</dbReference>
<dbReference type="RefSeq" id="WP_086297042.1">
    <property type="nucleotide sequence ID" value="NZ_CP018789.1"/>
</dbReference>
<gene>
    <name evidence="1" type="ORF">CSUIS_0576</name>
</gene>
<sequence>MSFSLKIEMISRIFASLVLAFILSGCLAKDASKLDYYELGYDDSNKNLICDRRADTFIKLSYIKVQNGYDSRDIIIKDGINISKMENVKYISSPKDMLKKAFELYLYNNCHLKLSSQAKLQLGLNIIEMSIRDDYAFIQIALELKDCDKMVLSDIVTIQQDYEANPISALNLALNKALERIHSLVLGL</sequence>
<dbReference type="AlphaFoldDB" id="A0A1X9SVX9"/>
<dbReference type="EMBL" id="CP018789">
    <property type="protein sequence ID" value="ARR00402.1"/>
    <property type="molecule type" value="Genomic_DNA"/>
</dbReference>
<protein>
    <submittedName>
        <fullName evidence="1">Putative lipid asymmetry ABC transporter MlaABCDEF component MlaB</fullName>
    </submittedName>
</protein>
<name>A0A1X9SVX9_9BACT</name>
<dbReference type="KEGG" id="camy:CSUIS_0576"/>